<sequence length="221" mass="24690">MNGIFDSVEQALHVSFLVTSMPARQRNTFRMALIQILESVGILSDRQESFLAYLRGEKSGSVDFSGLSADEVRAQCAMVVATVADQLPENERNALWIRFARGIPARPKSATVAADCGVPPSKEWKRGVFGVANEMRTTLTISNRDAIVALIAAHAFPHQREREFSYANLSKEFGIPVRTLERAAFTIRKRLRVLEHQAIDRLHLLFERDGLVSTEECCETA</sequence>
<name>A0A158D1S1_9BURK</name>
<evidence type="ECO:0000313" key="1">
    <source>
        <dbReference type="EMBL" id="SAK88614.1"/>
    </source>
</evidence>
<dbReference type="OrthoDB" id="8719506at2"/>
<gene>
    <name evidence="1" type="ORF">AWB77_04803</name>
</gene>
<evidence type="ECO:0000313" key="2">
    <source>
        <dbReference type="Proteomes" id="UP000054903"/>
    </source>
</evidence>
<protein>
    <submittedName>
        <fullName evidence="1">Uncharacterized protein</fullName>
    </submittedName>
</protein>
<dbReference type="EMBL" id="FCNX02000013">
    <property type="protein sequence ID" value="SAK88614.1"/>
    <property type="molecule type" value="Genomic_DNA"/>
</dbReference>
<dbReference type="AlphaFoldDB" id="A0A158D1S1"/>
<dbReference type="STRING" id="1777138.AWB77_04803"/>
<organism evidence="1 2">
    <name type="scientific">Caballeronia fortuita</name>
    <dbReference type="NCBI Taxonomy" id="1777138"/>
    <lineage>
        <taxon>Bacteria</taxon>
        <taxon>Pseudomonadati</taxon>
        <taxon>Pseudomonadota</taxon>
        <taxon>Betaproteobacteria</taxon>
        <taxon>Burkholderiales</taxon>
        <taxon>Burkholderiaceae</taxon>
        <taxon>Caballeronia</taxon>
    </lineage>
</organism>
<reference evidence="1" key="1">
    <citation type="submission" date="2016-01" db="EMBL/GenBank/DDBJ databases">
        <authorList>
            <person name="Peeters C."/>
        </authorList>
    </citation>
    <scope>NUCLEOTIDE SEQUENCE</scope>
    <source>
        <strain evidence="1">LMG 29320</strain>
    </source>
</reference>
<keyword evidence="2" id="KW-1185">Reference proteome</keyword>
<dbReference type="RefSeq" id="WP_061136890.1">
    <property type="nucleotide sequence ID" value="NZ_FCNX02000013.1"/>
</dbReference>
<dbReference type="Proteomes" id="UP000054903">
    <property type="component" value="Unassembled WGS sequence"/>
</dbReference>
<proteinExistence type="predicted"/>
<accession>A0A158D1S1</accession>
<comment type="caution">
    <text evidence="1">The sequence shown here is derived from an EMBL/GenBank/DDBJ whole genome shotgun (WGS) entry which is preliminary data.</text>
</comment>